<sequence length="186" mass="19617">MNTKDLTYIALFAAIYVVLGSFPAIYLPIASGIPVTAQSMGPMLAGSILGAKRGALASLLFLILIAIGLPVLPGGRGGMSIFLGATAGYLIGFVVAAFFIGFMVELFWQRLNFITLCVINVVGGIGVVYLFGIPWMAYVTKTPLWTAVIGSLVLLVGAFLKVLLASFIAITIKKSVPLITSKKNKS</sequence>
<feature type="transmembrane region" description="Helical" evidence="9">
    <location>
        <begin position="111"/>
        <end position="132"/>
    </location>
</feature>
<dbReference type="Gene3D" id="1.10.1760.20">
    <property type="match status" value="1"/>
</dbReference>
<feature type="transmembrane region" description="Helical" evidence="9">
    <location>
        <begin position="79"/>
        <end position="104"/>
    </location>
</feature>
<keyword evidence="7 8" id="KW-0472">Membrane</keyword>
<evidence type="ECO:0000256" key="8">
    <source>
        <dbReference type="PIRNR" id="PIRNR016661"/>
    </source>
</evidence>
<dbReference type="PANTHER" id="PTHR34295">
    <property type="entry name" value="BIOTIN TRANSPORTER BIOY"/>
    <property type="match status" value="1"/>
</dbReference>
<evidence type="ECO:0000256" key="9">
    <source>
        <dbReference type="SAM" id="Phobius"/>
    </source>
</evidence>
<evidence type="ECO:0000313" key="10">
    <source>
        <dbReference type="EMBL" id="MET3589640.1"/>
    </source>
</evidence>
<dbReference type="EMBL" id="JBEPLI010000004">
    <property type="protein sequence ID" value="MET3589640.1"/>
    <property type="molecule type" value="Genomic_DNA"/>
</dbReference>
<dbReference type="Pfam" id="PF02632">
    <property type="entry name" value="BioY"/>
    <property type="match status" value="1"/>
</dbReference>
<gene>
    <name evidence="10" type="ORF">ABID23_000724</name>
</gene>
<keyword evidence="5 9" id="KW-0812">Transmembrane</keyword>
<protein>
    <recommendedName>
        <fullName evidence="8">Biotin transporter</fullName>
    </recommendedName>
</protein>
<feature type="transmembrane region" description="Helical" evidence="9">
    <location>
        <begin position="144"/>
        <end position="172"/>
    </location>
</feature>
<feature type="transmembrane region" description="Helical" evidence="9">
    <location>
        <begin position="6"/>
        <end position="33"/>
    </location>
</feature>
<keyword evidence="6 9" id="KW-1133">Transmembrane helix</keyword>
<keyword evidence="4 8" id="KW-1003">Cell membrane</keyword>
<evidence type="ECO:0000256" key="1">
    <source>
        <dbReference type="ARBA" id="ARBA00004651"/>
    </source>
</evidence>
<dbReference type="PIRSF" id="PIRSF016661">
    <property type="entry name" value="BioY"/>
    <property type="match status" value="1"/>
</dbReference>
<evidence type="ECO:0000256" key="6">
    <source>
        <dbReference type="ARBA" id="ARBA00022989"/>
    </source>
</evidence>
<keyword evidence="3 8" id="KW-0813">Transport</keyword>
<proteinExistence type="inferred from homology"/>
<dbReference type="RefSeq" id="WP_354189340.1">
    <property type="nucleotide sequence ID" value="NZ_JBEPLI010000004.1"/>
</dbReference>
<evidence type="ECO:0000256" key="4">
    <source>
        <dbReference type="ARBA" id="ARBA00022475"/>
    </source>
</evidence>
<dbReference type="Proteomes" id="UP001549086">
    <property type="component" value="Unassembled WGS sequence"/>
</dbReference>
<comment type="caution">
    <text evidence="10">The sequence shown here is derived from an EMBL/GenBank/DDBJ whole genome shotgun (WGS) entry which is preliminary data.</text>
</comment>
<evidence type="ECO:0000256" key="2">
    <source>
        <dbReference type="ARBA" id="ARBA00010692"/>
    </source>
</evidence>
<evidence type="ECO:0000256" key="5">
    <source>
        <dbReference type="ARBA" id="ARBA00022692"/>
    </source>
</evidence>
<organism evidence="10 11">
    <name type="scientific">Bartonella silvatica</name>
    <dbReference type="NCBI Taxonomy" id="357760"/>
    <lineage>
        <taxon>Bacteria</taxon>
        <taxon>Pseudomonadati</taxon>
        <taxon>Pseudomonadota</taxon>
        <taxon>Alphaproteobacteria</taxon>
        <taxon>Hyphomicrobiales</taxon>
        <taxon>Bartonellaceae</taxon>
        <taxon>Bartonella</taxon>
    </lineage>
</organism>
<accession>A0ABV2HGI2</accession>
<comment type="subcellular location">
    <subcellularLocation>
        <location evidence="1 8">Cell membrane</location>
        <topology evidence="1 8">Multi-pass membrane protein</topology>
    </subcellularLocation>
</comment>
<reference evidence="10 11" key="1">
    <citation type="submission" date="2024-06" db="EMBL/GenBank/DDBJ databases">
        <title>Genomic Encyclopedia of Type Strains, Phase IV (KMG-IV): sequencing the most valuable type-strain genomes for metagenomic binning, comparative biology and taxonomic classification.</title>
        <authorList>
            <person name="Goeker M."/>
        </authorList>
    </citation>
    <scope>NUCLEOTIDE SEQUENCE [LARGE SCALE GENOMIC DNA]</scope>
    <source>
        <strain evidence="10 11">DSM 23649</strain>
    </source>
</reference>
<evidence type="ECO:0000313" key="11">
    <source>
        <dbReference type="Proteomes" id="UP001549086"/>
    </source>
</evidence>
<name>A0ABV2HGI2_9HYPH</name>
<evidence type="ECO:0000256" key="7">
    <source>
        <dbReference type="ARBA" id="ARBA00023136"/>
    </source>
</evidence>
<comment type="similarity">
    <text evidence="2 8">Belongs to the BioY family.</text>
</comment>
<dbReference type="InterPro" id="IPR003784">
    <property type="entry name" value="BioY"/>
</dbReference>
<keyword evidence="11" id="KW-1185">Reference proteome</keyword>
<dbReference type="PANTHER" id="PTHR34295:SF4">
    <property type="entry name" value="BIOTIN TRANSPORTER BIOY-RELATED"/>
    <property type="match status" value="1"/>
</dbReference>
<feature type="transmembrane region" description="Helical" evidence="9">
    <location>
        <begin position="54"/>
        <end position="73"/>
    </location>
</feature>
<evidence type="ECO:0000256" key="3">
    <source>
        <dbReference type="ARBA" id="ARBA00022448"/>
    </source>
</evidence>